<protein>
    <submittedName>
        <fullName evidence="1">Uncharacterized protein</fullName>
    </submittedName>
</protein>
<accession>A0A1Q9R2P0</accession>
<organism evidence="1 2">
    <name type="scientific">Pseudomonas putida</name>
    <name type="common">Arthrobacter siderocapsulatus</name>
    <dbReference type="NCBI Taxonomy" id="303"/>
    <lineage>
        <taxon>Bacteria</taxon>
        <taxon>Pseudomonadati</taxon>
        <taxon>Pseudomonadota</taxon>
        <taxon>Gammaproteobacteria</taxon>
        <taxon>Pseudomonadales</taxon>
        <taxon>Pseudomonadaceae</taxon>
        <taxon>Pseudomonas</taxon>
    </lineage>
</organism>
<name>A0A1Q9R2P0_PSEPU</name>
<reference evidence="1 2" key="1">
    <citation type="submission" date="2016-10" db="EMBL/GenBank/DDBJ databases">
        <title>Genome Sequence of Pseudomonas putida GM4FR.</title>
        <authorList>
            <person name="Poehlein A."/>
            <person name="Wemheuer F."/>
            <person name="Hollensteiner J."/>
            <person name="Wemheuer B."/>
        </authorList>
    </citation>
    <scope>NUCLEOTIDE SEQUENCE [LARGE SCALE GENOMIC DNA]</scope>
    <source>
        <strain evidence="1 2">GM4FR</strain>
    </source>
</reference>
<dbReference type="Proteomes" id="UP000186736">
    <property type="component" value="Unassembled WGS sequence"/>
</dbReference>
<gene>
    <name evidence="1" type="ORF">PSEMO_34720</name>
</gene>
<sequence length="60" mass="6650">MAGLIKASRSDSKGDFAARVLDRYSSKEAVSTFARELFRTEDSASINERFAKASRKVSAY</sequence>
<dbReference type="EMBL" id="MKZO01000029">
    <property type="protein sequence ID" value="OLS61659.1"/>
    <property type="molecule type" value="Genomic_DNA"/>
</dbReference>
<proteinExistence type="predicted"/>
<comment type="caution">
    <text evidence="1">The sequence shown here is derived from an EMBL/GenBank/DDBJ whole genome shotgun (WGS) entry which is preliminary data.</text>
</comment>
<evidence type="ECO:0000313" key="1">
    <source>
        <dbReference type="EMBL" id="OLS61659.1"/>
    </source>
</evidence>
<dbReference type="RefSeq" id="WP_144443590.1">
    <property type="nucleotide sequence ID" value="NZ_MKZO01000029.1"/>
</dbReference>
<evidence type="ECO:0000313" key="2">
    <source>
        <dbReference type="Proteomes" id="UP000186736"/>
    </source>
</evidence>
<dbReference type="AlphaFoldDB" id="A0A1Q9R2P0"/>